<gene>
    <name evidence="17" type="ordered locus">Sulba_1005</name>
</gene>
<name>I3XWI0_SULBS</name>
<keyword evidence="14" id="KW-0732">Signal</keyword>
<dbReference type="FunFam" id="3.30.565.10:FF:000010">
    <property type="entry name" value="Sensor histidine kinase RcsC"/>
    <property type="match status" value="1"/>
</dbReference>
<dbReference type="CDD" id="cd17546">
    <property type="entry name" value="REC_hyHK_CKI1_RcsC-like"/>
    <property type="match status" value="1"/>
</dbReference>
<evidence type="ECO:0000256" key="1">
    <source>
        <dbReference type="ARBA" id="ARBA00000085"/>
    </source>
</evidence>
<dbReference type="Pfam" id="PF00072">
    <property type="entry name" value="Response_reg"/>
    <property type="match status" value="1"/>
</dbReference>
<dbReference type="CDD" id="cd16922">
    <property type="entry name" value="HATPase_EvgS-ArcB-TorS-like"/>
    <property type="match status" value="1"/>
</dbReference>
<dbReference type="HOGENOM" id="CLU_010967_0_0_7"/>
<dbReference type="PANTHER" id="PTHR43047">
    <property type="entry name" value="TWO-COMPONENT HISTIDINE PROTEIN KINASE"/>
    <property type="match status" value="1"/>
</dbReference>
<keyword evidence="11" id="KW-0472">Membrane</keyword>
<dbReference type="InterPro" id="IPR011006">
    <property type="entry name" value="CheY-like_superfamily"/>
</dbReference>
<dbReference type="GO" id="GO:0005524">
    <property type="term" value="F:ATP binding"/>
    <property type="evidence" value="ECO:0007669"/>
    <property type="project" value="UniProtKB-KW"/>
</dbReference>
<proteinExistence type="predicted"/>
<evidence type="ECO:0000256" key="4">
    <source>
        <dbReference type="ARBA" id="ARBA00022553"/>
    </source>
</evidence>
<feature type="domain" description="Histidine kinase" evidence="15">
    <location>
        <begin position="570"/>
        <end position="793"/>
    </location>
</feature>
<dbReference type="InterPro" id="IPR036097">
    <property type="entry name" value="HisK_dim/P_sf"/>
</dbReference>
<reference evidence="17 18" key="1">
    <citation type="submission" date="2012-06" db="EMBL/GenBank/DDBJ databases">
        <title>Complete sequence of Sulfurospirillum barnesii SES-3.</title>
        <authorList>
            <consortium name="US DOE Joint Genome Institute"/>
            <person name="Lucas S."/>
            <person name="Han J."/>
            <person name="Lapidus A."/>
            <person name="Cheng J.-F."/>
            <person name="Goodwin L."/>
            <person name="Pitluck S."/>
            <person name="Peters L."/>
            <person name="Ovchinnikova G."/>
            <person name="Lu M."/>
            <person name="Detter J.C."/>
            <person name="Han C."/>
            <person name="Tapia R."/>
            <person name="Land M."/>
            <person name="Hauser L."/>
            <person name="Kyrpides N."/>
            <person name="Ivanova N."/>
            <person name="Pagani I."/>
            <person name="Stolz J."/>
            <person name="Arkin A."/>
            <person name="Dehal P."/>
            <person name="Oremland R."/>
            <person name="Saltikov C."/>
            <person name="Basu P."/>
            <person name="Hollibaugh J."/>
            <person name="Newman D."/>
            <person name="Stolyar S."/>
            <person name="Hazen T."/>
            <person name="Woyke T."/>
        </authorList>
    </citation>
    <scope>NUCLEOTIDE SEQUENCE [LARGE SCALE GENOMIC DNA]</scope>
    <source>
        <strain evidence="18">ATCC 700032 / DSM 10660 / SES-3</strain>
    </source>
</reference>
<dbReference type="Pfam" id="PF02518">
    <property type="entry name" value="HATPase_c"/>
    <property type="match status" value="1"/>
</dbReference>
<evidence type="ECO:0000256" key="10">
    <source>
        <dbReference type="ARBA" id="ARBA00022989"/>
    </source>
</evidence>
<evidence type="ECO:0000256" key="7">
    <source>
        <dbReference type="ARBA" id="ARBA00022741"/>
    </source>
</evidence>
<evidence type="ECO:0000256" key="8">
    <source>
        <dbReference type="ARBA" id="ARBA00022777"/>
    </source>
</evidence>
<dbReference type="SUPFAM" id="SSF55874">
    <property type="entry name" value="ATPase domain of HSP90 chaperone/DNA topoisomerase II/histidine kinase"/>
    <property type="match status" value="1"/>
</dbReference>
<dbReference type="EMBL" id="CP003333">
    <property type="protein sequence ID" value="AFL68304.1"/>
    <property type="molecule type" value="Genomic_DNA"/>
</dbReference>
<dbReference type="InterPro" id="IPR001789">
    <property type="entry name" value="Sig_transdc_resp-reg_receiver"/>
</dbReference>
<dbReference type="GO" id="GO:0000155">
    <property type="term" value="F:phosphorelay sensor kinase activity"/>
    <property type="evidence" value="ECO:0007669"/>
    <property type="project" value="InterPro"/>
</dbReference>
<feature type="signal peptide" evidence="14">
    <location>
        <begin position="1"/>
        <end position="17"/>
    </location>
</feature>
<dbReference type="eggNOG" id="COG2205">
    <property type="taxonomic scope" value="Bacteria"/>
</dbReference>
<dbReference type="STRING" id="760154.Sulba_1005"/>
<evidence type="ECO:0000259" key="15">
    <source>
        <dbReference type="PROSITE" id="PS50109"/>
    </source>
</evidence>
<keyword evidence="18" id="KW-1185">Reference proteome</keyword>
<dbReference type="FunFam" id="1.10.287.130:FF:000004">
    <property type="entry name" value="Ethylene receptor 1"/>
    <property type="match status" value="1"/>
</dbReference>
<comment type="catalytic activity">
    <reaction evidence="1">
        <text>ATP + protein L-histidine = ADP + protein N-phospho-L-histidine.</text>
        <dbReference type="EC" id="2.7.13.3"/>
    </reaction>
</comment>
<accession>I3XWI0</accession>
<comment type="subcellular location">
    <subcellularLocation>
        <location evidence="2">Membrane</location>
    </subcellularLocation>
</comment>
<dbReference type="KEGG" id="sba:Sulba_1005"/>
<keyword evidence="6" id="KW-0812">Transmembrane</keyword>
<evidence type="ECO:0000256" key="3">
    <source>
        <dbReference type="ARBA" id="ARBA00012438"/>
    </source>
</evidence>
<dbReference type="InterPro" id="IPR036890">
    <property type="entry name" value="HATPase_C_sf"/>
</dbReference>
<evidence type="ECO:0000256" key="9">
    <source>
        <dbReference type="ARBA" id="ARBA00022840"/>
    </source>
</evidence>
<dbReference type="AlphaFoldDB" id="I3XWI0"/>
<dbReference type="SMART" id="SM00062">
    <property type="entry name" value="PBPb"/>
    <property type="match status" value="2"/>
</dbReference>
<keyword evidence="10" id="KW-1133">Transmembrane helix</keyword>
<feature type="modified residue" description="4-aspartylphosphate" evidence="12">
    <location>
        <position position="868"/>
    </location>
</feature>
<dbReference type="Pfam" id="PF00512">
    <property type="entry name" value="HisKA"/>
    <property type="match status" value="1"/>
</dbReference>
<dbReference type="PROSITE" id="PS50109">
    <property type="entry name" value="HIS_KIN"/>
    <property type="match status" value="1"/>
</dbReference>
<evidence type="ECO:0000256" key="6">
    <source>
        <dbReference type="ARBA" id="ARBA00022692"/>
    </source>
</evidence>
<keyword evidence="4 12" id="KW-0597">Phosphoprotein</keyword>
<dbReference type="SMART" id="SM00448">
    <property type="entry name" value="REC"/>
    <property type="match status" value="1"/>
</dbReference>
<keyword evidence="5" id="KW-0808">Transferase</keyword>
<evidence type="ECO:0000259" key="16">
    <source>
        <dbReference type="PROSITE" id="PS50110"/>
    </source>
</evidence>
<keyword evidence="9" id="KW-0067">ATP-binding</keyword>
<dbReference type="Gene3D" id="1.10.287.130">
    <property type="match status" value="1"/>
</dbReference>
<evidence type="ECO:0000256" key="14">
    <source>
        <dbReference type="SAM" id="SignalP"/>
    </source>
</evidence>
<dbReference type="EC" id="2.7.13.3" evidence="3"/>
<evidence type="ECO:0000313" key="18">
    <source>
        <dbReference type="Proteomes" id="UP000006176"/>
    </source>
</evidence>
<dbReference type="InterPro" id="IPR003594">
    <property type="entry name" value="HATPase_dom"/>
</dbReference>
<dbReference type="PANTHER" id="PTHR43047:SF72">
    <property type="entry name" value="OSMOSENSING HISTIDINE PROTEIN KINASE SLN1"/>
    <property type="match status" value="1"/>
</dbReference>
<dbReference type="SUPFAM" id="SSF53850">
    <property type="entry name" value="Periplasmic binding protein-like II"/>
    <property type="match status" value="2"/>
</dbReference>
<evidence type="ECO:0000256" key="5">
    <source>
        <dbReference type="ARBA" id="ARBA00022679"/>
    </source>
</evidence>
<dbReference type="PRINTS" id="PR00344">
    <property type="entry name" value="BCTRLSENSOR"/>
</dbReference>
<evidence type="ECO:0000256" key="13">
    <source>
        <dbReference type="SAM" id="Coils"/>
    </source>
</evidence>
<dbReference type="eggNOG" id="COG0834">
    <property type="taxonomic scope" value="Bacteria"/>
</dbReference>
<keyword evidence="8 17" id="KW-0418">Kinase</keyword>
<feature type="domain" description="Response regulatory" evidence="16">
    <location>
        <begin position="819"/>
        <end position="932"/>
    </location>
</feature>
<dbReference type="Gene3D" id="3.30.565.10">
    <property type="entry name" value="Histidine kinase-like ATPase, C-terminal domain"/>
    <property type="match status" value="1"/>
</dbReference>
<keyword evidence="13" id="KW-0175">Coiled coil</keyword>
<dbReference type="Proteomes" id="UP000006176">
    <property type="component" value="Chromosome"/>
</dbReference>
<evidence type="ECO:0000313" key="17">
    <source>
        <dbReference type="EMBL" id="AFL68304.1"/>
    </source>
</evidence>
<dbReference type="PATRIC" id="fig|760154.4.peg.1004"/>
<dbReference type="CDD" id="cd01007">
    <property type="entry name" value="PBP2_BvgS_HisK_like"/>
    <property type="match status" value="2"/>
</dbReference>
<dbReference type="Pfam" id="PF00497">
    <property type="entry name" value="SBP_bac_3"/>
    <property type="match status" value="2"/>
</dbReference>
<dbReference type="SMART" id="SM00387">
    <property type="entry name" value="HATPase_c"/>
    <property type="match status" value="1"/>
</dbReference>
<dbReference type="eggNOG" id="COG0784">
    <property type="taxonomic scope" value="Bacteria"/>
</dbReference>
<evidence type="ECO:0000256" key="12">
    <source>
        <dbReference type="PROSITE-ProRule" id="PRU00169"/>
    </source>
</evidence>
<dbReference type="InterPro" id="IPR004358">
    <property type="entry name" value="Sig_transdc_His_kin-like_C"/>
</dbReference>
<keyword evidence="7" id="KW-0547">Nucleotide-binding</keyword>
<dbReference type="InterPro" id="IPR005467">
    <property type="entry name" value="His_kinase_dom"/>
</dbReference>
<evidence type="ECO:0000256" key="11">
    <source>
        <dbReference type="ARBA" id="ARBA00023136"/>
    </source>
</evidence>
<organism evidence="17 18">
    <name type="scientific">Sulfurospirillum barnesii (strain ATCC 700032 / DSM 10660 / SES-3)</name>
    <dbReference type="NCBI Taxonomy" id="760154"/>
    <lineage>
        <taxon>Bacteria</taxon>
        <taxon>Pseudomonadati</taxon>
        <taxon>Campylobacterota</taxon>
        <taxon>Epsilonproteobacteria</taxon>
        <taxon>Campylobacterales</taxon>
        <taxon>Sulfurospirillaceae</taxon>
        <taxon>Sulfurospirillum</taxon>
    </lineage>
</organism>
<feature type="coiled-coil region" evidence="13">
    <location>
        <begin position="529"/>
        <end position="563"/>
    </location>
</feature>
<sequence>MMRFLAIFCITLSTLYATLTFTPEEQEYIKNNPVVTLGSDYKWPPFDFVDKNGAPTGLSYDYIQLIFQKSGLKFKIYPAVWAETIKNMQDKKFDGLTCAVKTEERDKFLYFTDPYLSVPMVIIANINTNDIKTLDDLKGKVVSINKGSYIHEWLEEKYPSIKLLPSTSNEDSLEMLSLGKVDAYVGNLAVSTYIINQYLINNLKIVAKLEEFQTSISLAVDKDKTVLFNIIQKTLKDISPKEAQAINSKWSKSLESSKELLNFTPQEQAWIERHKEIRYVIDNHFEPLEYLAKEGTTYAGIASSYLELIRQKTGINFVRLPTSVWSQSVEKINTRQADMYTCLTRTPERDKMVNFTQPYIIMPQVFITRNDVKFITDIKELYGKKVVFVEGYAQNELIQQEHPKIEPVIVKDIVDAFKAVVKGDAYAYIELLPVASNYIQKSGFSNLKISGISKYESTFHMALRNDWEDEGIAILNKVINSISEEEKNSIYNQWIQVKYDKTIDYTIVFQIAGVFFLIMIGTLFWNRKLSAEIDKRREVELALQELNTKLLVATQEAQSATQAKSNFLSNMSHEIRTPMNSILGFAELLDEKVDDKKLKSFIKTIRSSGENLLMLINDILDLSKIESGKFEIINKATPLKKLLEETVALFVLQAEQKELKLELEVDKNLPEVIFVDAFRLKEILTNLIGNALKFTDTGFIKVITQVHRVHKHLSKIDIIIRVHDSGIGIPKEAQSKIFNIFEQQENQDARKYGGTGLGLAISKKLAMLMGGSLDVQSDVGKGSVFTLKLNSLDIASLQDEGIQSDLILNYDAIDFEKATILVADDVEQNRKLIKESFDATFIEVIEAVDGQDAIEKVKTYPIDLILMDIRMPVLDGYTATRIIKESSNIPIIALTASIMLEELTKIKEQRFDGYLRKPVSQNELYSELAKFLKYTPKSSTPRHEETIEVDNVEDLKNFLHELDVEPLYQDAIAQNDLQIITQFALALHKASTHYNIIYLQGYAQTLLDKIETFDIAQIETLLRDYPKIIKTLMQKIHYSS</sequence>
<dbReference type="InterPro" id="IPR003661">
    <property type="entry name" value="HisK_dim/P_dom"/>
</dbReference>
<dbReference type="RefSeq" id="WP_014769183.1">
    <property type="nucleotide sequence ID" value="NC_018002.1"/>
</dbReference>
<dbReference type="PROSITE" id="PS50110">
    <property type="entry name" value="RESPONSE_REGULATORY"/>
    <property type="match status" value="1"/>
</dbReference>
<dbReference type="CDD" id="cd00082">
    <property type="entry name" value="HisKA"/>
    <property type="match status" value="1"/>
</dbReference>
<dbReference type="InterPro" id="IPR001638">
    <property type="entry name" value="Solute-binding_3/MltF_N"/>
</dbReference>
<dbReference type="Gene3D" id="3.40.190.10">
    <property type="entry name" value="Periplasmic binding protein-like II"/>
    <property type="match status" value="4"/>
</dbReference>
<dbReference type="SMART" id="SM00388">
    <property type="entry name" value="HisKA"/>
    <property type="match status" value="1"/>
</dbReference>
<protein>
    <recommendedName>
        <fullName evidence="3">histidine kinase</fullName>
        <ecNumber evidence="3">2.7.13.3</ecNumber>
    </recommendedName>
</protein>
<evidence type="ECO:0000256" key="2">
    <source>
        <dbReference type="ARBA" id="ARBA00004370"/>
    </source>
</evidence>
<dbReference type="SUPFAM" id="SSF47384">
    <property type="entry name" value="Homodimeric domain of signal transducing histidine kinase"/>
    <property type="match status" value="1"/>
</dbReference>
<dbReference type="GO" id="GO:0009927">
    <property type="term" value="F:histidine phosphotransfer kinase activity"/>
    <property type="evidence" value="ECO:0007669"/>
    <property type="project" value="TreeGrafter"/>
</dbReference>
<dbReference type="Gene3D" id="3.40.50.2300">
    <property type="match status" value="1"/>
</dbReference>
<feature type="chain" id="PRO_5003682345" description="histidine kinase" evidence="14">
    <location>
        <begin position="18"/>
        <end position="1040"/>
    </location>
</feature>
<dbReference type="SUPFAM" id="SSF52172">
    <property type="entry name" value="CheY-like"/>
    <property type="match status" value="1"/>
</dbReference>
<dbReference type="GO" id="GO:0005886">
    <property type="term" value="C:plasma membrane"/>
    <property type="evidence" value="ECO:0007669"/>
    <property type="project" value="TreeGrafter"/>
</dbReference>